<keyword evidence="12" id="KW-0413">Isomerase</keyword>
<evidence type="ECO:0000256" key="8">
    <source>
        <dbReference type="RuleBase" id="RU004190"/>
    </source>
</evidence>
<protein>
    <recommendedName>
        <fullName evidence="2">mannose-1-phosphate guanylyltransferase</fullName>
        <ecNumber evidence="2">2.7.7.13</ecNumber>
    </recommendedName>
</protein>
<evidence type="ECO:0000256" key="1">
    <source>
        <dbReference type="ARBA" id="ARBA00006115"/>
    </source>
</evidence>
<dbReference type="InterPro" id="IPR014710">
    <property type="entry name" value="RmlC-like_jellyroll"/>
</dbReference>
<evidence type="ECO:0000259" key="10">
    <source>
        <dbReference type="Pfam" id="PF01050"/>
    </source>
</evidence>
<evidence type="ECO:0000256" key="6">
    <source>
        <dbReference type="ARBA" id="ARBA00023134"/>
    </source>
</evidence>
<dbReference type="InterPro" id="IPR005835">
    <property type="entry name" value="NTP_transferase_dom"/>
</dbReference>
<evidence type="ECO:0000256" key="3">
    <source>
        <dbReference type="ARBA" id="ARBA00022679"/>
    </source>
</evidence>
<evidence type="ECO:0000313" key="13">
    <source>
        <dbReference type="Proteomes" id="UP001596270"/>
    </source>
</evidence>
<dbReference type="InterPro" id="IPR006375">
    <property type="entry name" value="Man1P_GuaTrfase/Man6P_Isoase"/>
</dbReference>
<dbReference type="Proteomes" id="UP001596270">
    <property type="component" value="Unassembled WGS sequence"/>
</dbReference>
<dbReference type="CDD" id="cd02213">
    <property type="entry name" value="cupin_PMI_typeII_C"/>
    <property type="match status" value="1"/>
</dbReference>
<dbReference type="InterPro" id="IPR054566">
    <property type="entry name" value="ManC/GMP-like_b-helix"/>
</dbReference>
<evidence type="ECO:0000256" key="7">
    <source>
        <dbReference type="ARBA" id="ARBA00047343"/>
    </source>
</evidence>
<sequence>MSPALPLVHPVILSGGGGTRLWPLSRAEYPKQLLTLTGRESMLQATALRAAALPGAQTAIVVTSEEHSALVREQLAQAGCTPACICLEPQGRNTAPAIALAALHLYATDPDALMLVLPSDHLIEGQAAFEAAIAAASSAALHGWLCTFGVPPDEPESGYGYIEAGSVIAGQQDARHVNRFIEKPDLQTARGLLQAEGYFWNSGMFVFTARAFLEELGTHRPEVLDAVKRAWDGRSETAGFLHPQAAAFSACPSISIDYAVMQTTRRAAMVPARFAWNDIGSWHTLWRTLPKDTDNNSVTGDVVLADTQNSLIHAGHRLVSVVGIDNVAVIETADAVLVINKDKAQDIKDVVAQLQSSGRPELLRQVRVHRPWGWYEVTDRGERFQVKRLMVEPGKRLSLQMHHHRAEHWVVVSGKAVVTINGVQNVLTENQSAFVPQGQKHRLENPGNVALHMIEVQSGSYLGEDDIVRFDS</sequence>
<dbReference type="Pfam" id="PF22640">
    <property type="entry name" value="ManC_GMP_beta-helix"/>
    <property type="match status" value="1"/>
</dbReference>
<dbReference type="SUPFAM" id="SSF53448">
    <property type="entry name" value="Nucleotide-diphospho-sugar transferases"/>
    <property type="match status" value="1"/>
</dbReference>
<dbReference type="GO" id="GO:0004476">
    <property type="term" value="F:mannose-6-phosphate isomerase activity"/>
    <property type="evidence" value="ECO:0007669"/>
    <property type="project" value="UniProtKB-EC"/>
</dbReference>
<dbReference type="EMBL" id="JBHSRS010000083">
    <property type="protein sequence ID" value="MFC6283589.1"/>
    <property type="molecule type" value="Genomic_DNA"/>
</dbReference>
<feature type="domain" description="MannoseP isomerase/GMP-like beta-helix" evidence="11">
    <location>
        <begin position="300"/>
        <end position="354"/>
    </location>
</feature>
<dbReference type="EC" id="2.7.7.13" evidence="2"/>
<dbReference type="CDD" id="cd02509">
    <property type="entry name" value="GDP-M1P_Guanylyltransferase"/>
    <property type="match status" value="1"/>
</dbReference>
<dbReference type="PANTHER" id="PTHR46390">
    <property type="entry name" value="MANNOSE-1-PHOSPHATE GUANYLYLTRANSFERASE"/>
    <property type="match status" value="1"/>
</dbReference>
<comment type="similarity">
    <text evidence="1 8">Belongs to the mannose-6-phosphate isomerase type 2 family.</text>
</comment>
<dbReference type="RefSeq" id="WP_371438213.1">
    <property type="nucleotide sequence ID" value="NZ_JBHSRS010000083.1"/>
</dbReference>
<reference evidence="13" key="1">
    <citation type="journal article" date="2019" name="Int. J. Syst. Evol. Microbiol.">
        <title>The Global Catalogue of Microorganisms (GCM) 10K type strain sequencing project: providing services to taxonomists for standard genome sequencing and annotation.</title>
        <authorList>
            <consortium name="The Broad Institute Genomics Platform"/>
            <consortium name="The Broad Institute Genome Sequencing Center for Infectious Disease"/>
            <person name="Wu L."/>
            <person name="Ma J."/>
        </authorList>
    </citation>
    <scope>NUCLEOTIDE SEQUENCE [LARGE SCALE GENOMIC DNA]</scope>
    <source>
        <strain evidence="13">CCUG 39402</strain>
    </source>
</reference>
<accession>A0ABW1U2T8</accession>
<comment type="catalytic activity">
    <reaction evidence="7">
        <text>alpha-D-mannose 1-phosphate + GTP + H(+) = GDP-alpha-D-mannose + diphosphate</text>
        <dbReference type="Rhea" id="RHEA:15229"/>
        <dbReference type="ChEBI" id="CHEBI:15378"/>
        <dbReference type="ChEBI" id="CHEBI:33019"/>
        <dbReference type="ChEBI" id="CHEBI:37565"/>
        <dbReference type="ChEBI" id="CHEBI:57527"/>
        <dbReference type="ChEBI" id="CHEBI:58409"/>
        <dbReference type="EC" id="2.7.7.13"/>
    </reaction>
</comment>
<evidence type="ECO:0000259" key="9">
    <source>
        <dbReference type="Pfam" id="PF00483"/>
    </source>
</evidence>
<dbReference type="InterPro" id="IPR029044">
    <property type="entry name" value="Nucleotide-diphossugar_trans"/>
</dbReference>
<gene>
    <name evidence="12" type="ORF">ACFQND_20375</name>
</gene>
<dbReference type="InterPro" id="IPR001538">
    <property type="entry name" value="Man6P_isomerase-2_C"/>
</dbReference>
<keyword evidence="13" id="KW-1185">Reference proteome</keyword>
<evidence type="ECO:0000313" key="12">
    <source>
        <dbReference type="EMBL" id="MFC6283589.1"/>
    </source>
</evidence>
<keyword evidence="4 12" id="KW-0548">Nucleotidyltransferase</keyword>
<evidence type="ECO:0000256" key="2">
    <source>
        <dbReference type="ARBA" id="ARBA00012387"/>
    </source>
</evidence>
<evidence type="ECO:0000256" key="5">
    <source>
        <dbReference type="ARBA" id="ARBA00022741"/>
    </source>
</evidence>
<evidence type="ECO:0000256" key="4">
    <source>
        <dbReference type="ARBA" id="ARBA00022695"/>
    </source>
</evidence>
<proteinExistence type="inferred from homology"/>
<keyword evidence="3 12" id="KW-0808">Transferase</keyword>
<dbReference type="InterPro" id="IPR049577">
    <property type="entry name" value="GMPP_N"/>
</dbReference>
<dbReference type="InterPro" id="IPR011051">
    <property type="entry name" value="RmlC_Cupin_sf"/>
</dbReference>
<keyword evidence="5" id="KW-0547">Nucleotide-binding</keyword>
<dbReference type="SUPFAM" id="SSF51182">
    <property type="entry name" value="RmlC-like cupins"/>
    <property type="match status" value="1"/>
</dbReference>
<dbReference type="GO" id="GO:0004475">
    <property type="term" value="F:mannose-1-phosphate guanylyltransferase (GTP) activity"/>
    <property type="evidence" value="ECO:0007669"/>
    <property type="project" value="UniProtKB-EC"/>
</dbReference>
<dbReference type="Pfam" id="PF01050">
    <property type="entry name" value="MannoseP_isomer"/>
    <property type="match status" value="1"/>
</dbReference>
<dbReference type="InterPro" id="IPR051161">
    <property type="entry name" value="Mannose-6P_isomerase_type2"/>
</dbReference>
<dbReference type="PANTHER" id="PTHR46390:SF1">
    <property type="entry name" value="MANNOSE-1-PHOSPHATE GUANYLYLTRANSFERASE"/>
    <property type="match status" value="1"/>
</dbReference>
<organism evidence="12 13">
    <name type="scientific">Polaromonas aquatica</name>
    <dbReference type="NCBI Taxonomy" id="332657"/>
    <lineage>
        <taxon>Bacteria</taxon>
        <taxon>Pseudomonadati</taxon>
        <taxon>Pseudomonadota</taxon>
        <taxon>Betaproteobacteria</taxon>
        <taxon>Burkholderiales</taxon>
        <taxon>Comamonadaceae</taxon>
        <taxon>Polaromonas</taxon>
    </lineage>
</organism>
<comment type="caution">
    <text evidence="12">The sequence shown here is derived from an EMBL/GenBank/DDBJ whole genome shotgun (WGS) entry which is preliminary data.</text>
</comment>
<dbReference type="Pfam" id="PF00483">
    <property type="entry name" value="NTP_transferase"/>
    <property type="match status" value="1"/>
</dbReference>
<feature type="domain" description="Nucleotidyl transferase" evidence="9">
    <location>
        <begin position="10"/>
        <end position="293"/>
    </location>
</feature>
<evidence type="ECO:0000259" key="11">
    <source>
        <dbReference type="Pfam" id="PF22640"/>
    </source>
</evidence>
<keyword evidence="6" id="KW-0342">GTP-binding</keyword>
<dbReference type="Gene3D" id="2.60.120.10">
    <property type="entry name" value="Jelly Rolls"/>
    <property type="match status" value="1"/>
</dbReference>
<dbReference type="NCBIfam" id="TIGR01479">
    <property type="entry name" value="GMP_PMI"/>
    <property type="match status" value="1"/>
</dbReference>
<feature type="domain" description="Mannose-6-phosphate isomerase type II C-terminal" evidence="10">
    <location>
        <begin position="362"/>
        <end position="471"/>
    </location>
</feature>
<dbReference type="Gene3D" id="3.90.550.10">
    <property type="entry name" value="Spore Coat Polysaccharide Biosynthesis Protein SpsA, Chain A"/>
    <property type="match status" value="1"/>
</dbReference>
<name>A0ABW1U2T8_9BURK</name>